<evidence type="ECO:0000256" key="6">
    <source>
        <dbReference type="ARBA" id="ARBA00024031"/>
    </source>
</evidence>
<gene>
    <name evidence="8" type="ORF">FRX94_11590</name>
</gene>
<comment type="similarity">
    <text evidence="6">Belongs to the CmpA/NrtA family.</text>
</comment>
<dbReference type="GO" id="GO:0005886">
    <property type="term" value="C:plasma membrane"/>
    <property type="evidence" value="ECO:0007669"/>
    <property type="project" value="UniProtKB-SubCell"/>
</dbReference>
<dbReference type="EMBL" id="VOHM01000033">
    <property type="protein sequence ID" value="TWT19473.1"/>
    <property type="molecule type" value="Genomic_DNA"/>
</dbReference>
<proteinExistence type="inferred from homology"/>
<dbReference type="Proteomes" id="UP000320791">
    <property type="component" value="Unassembled WGS sequence"/>
</dbReference>
<dbReference type="PANTHER" id="PTHR30024:SF43">
    <property type="entry name" value="BLL4572 PROTEIN"/>
    <property type="match status" value="1"/>
</dbReference>
<keyword evidence="2" id="KW-0813">Transport</keyword>
<dbReference type="PROSITE" id="PS51318">
    <property type="entry name" value="TAT"/>
    <property type="match status" value="1"/>
</dbReference>
<keyword evidence="7" id="KW-0732">Signal</keyword>
<feature type="chain" id="PRO_5039106213" evidence="7">
    <location>
        <begin position="31"/>
        <end position="384"/>
    </location>
</feature>
<evidence type="ECO:0000256" key="5">
    <source>
        <dbReference type="ARBA" id="ARBA00023136"/>
    </source>
</evidence>
<organism evidence="8 9">
    <name type="scientific">Corynebacterium canis</name>
    <dbReference type="NCBI Taxonomy" id="679663"/>
    <lineage>
        <taxon>Bacteria</taxon>
        <taxon>Bacillati</taxon>
        <taxon>Actinomycetota</taxon>
        <taxon>Actinomycetes</taxon>
        <taxon>Mycobacteriales</taxon>
        <taxon>Corynebacteriaceae</taxon>
        <taxon>Corynebacterium</taxon>
    </lineage>
</organism>
<evidence type="ECO:0000256" key="1">
    <source>
        <dbReference type="ARBA" id="ARBA00004533"/>
    </source>
</evidence>
<dbReference type="InterPro" id="IPR006311">
    <property type="entry name" value="TAT_signal"/>
</dbReference>
<comment type="caution">
    <text evidence="8">The sequence shown here is derived from an EMBL/GenBank/DDBJ whole genome shotgun (WGS) entry which is preliminary data.</text>
</comment>
<sequence length="384" mass="41276">MPPHAHTITRRAILARTALAAATLPVASMATSCAVPTAKSTQSANQLTIGYVPIACATPLILAHANNLFEQRGLTVKLKKFAGWADLWSAYSTGELDVAHMLSPMPIAMNAGATNGQRPTEIAFTQNTNGQAITLASKYVDKVSDAADFRGKVIGIPFEFSVHALLFRDYLTAGGVDPVADLELRLLRPSDMIAQLQVGGIDGFVGPEPFNQRAIASGAGRIFKLTKELWPGHPCCSVAMSKDWRSTHSTQAELITEALAEASKIANDPAKQHEVAKTLGREEYLNQPAKLFLPTFSGEYENWHGQAVVDHGRMSFGDATDPAAITWMATQIARWKLGGDALIMDDPTLIKFADSVLPADIGHGSESITVNGREFNPNIPTIGY</sequence>
<dbReference type="OrthoDB" id="9789215at2"/>
<evidence type="ECO:0000256" key="7">
    <source>
        <dbReference type="SAM" id="SignalP"/>
    </source>
</evidence>
<name>A0A5C5TZJ8_9CORY</name>
<keyword evidence="3" id="KW-1003">Cell membrane</keyword>
<evidence type="ECO:0000313" key="8">
    <source>
        <dbReference type="EMBL" id="TWT19473.1"/>
    </source>
</evidence>
<feature type="signal peptide" evidence="7">
    <location>
        <begin position="1"/>
        <end position="30"/>
    </location>
</feature>
<accession>A0A5C5TZJ8</accession>
<keyword evidence="4" id="KW-0997">Cell inner membrane</keyword>
<dbReference type="RefSeq" id="WP_146325505.1">
    <property type="nucleotide sequence ID" value="NZ_BAABLR010000061.1"/>
</dbReference>
<evidence type="ECO:0000313" key="9">
    <source>
        <dbReference type="Proteomes" id="UP000320791"/>
    </source>
</evidence>
<dbReference type="Pfam" id="PF13379">
    <property type="entry name" value="NMT1_2"/>
    <property type="match status" value="1"/>
</dbReference>
<dbReference type="CDD" id="cd13553">
    <property type="entry name" value="PBP2_NrtA_CpmA_like"/>
    <property type="match status" value="1"/>
</dbReference>
<reference evidence="8 9" key="1">
    <citation type="submission" date="2019-08" db="EMBL/GenBank/DDBJ databases">
        <authorList>
            <person name="Lei W."/>
        </authorList>
    </citation>
    <scope>NUCLEOTIDE SEQUENCE [LARGE SCALE GENOMIC DNA]</scope>
    <source>
        <strain evidence="8 9">CCUG 58627</strain>
    </source>
</reference>
<keyword evidence="5" id="KW-0472">Membrane</keyword>
<dbReference type="Gene3D" id="3.40.190.10">
    <property type="entry name" value="Periplasmic binding protein-like II"/>
    <property type="match status" value="2"/>
</dbReference>
<evidence type="ECO:0000256" key="2">
    <source>
        <dbReference type="ARBA" id="ARBA00022448"/>
    </source>
</evidence>
<dbReference type="AlphaFoldDB" id="A0A5C5TZJ8"/>
<dbReference type="SUPFAM" id="SSF53850">
    <property type="entry name" value="Periplasmic binding protein-like II"/>
    <property type="match status" value="1"/>
</dbReference>
<evidence type="ECO:0000256" key="3">
    <source>
        <dbReference type="ARBA" id="ARBA00022475"/>
    </source>
</evidence>
<protein>
    <submittedName>
        <fullName evidence="8">ABC transporter substrate-binding protein</fullName>
    </submittedName>
</protein>
<dbReference type="PANTHER" id="PTHR30024">
    <property type="entry name" value="ALIPHATIC SULFONATES-BINDING PROTEIN-RELATED"/>
    <property type="match status" value="1"/>
</dbReference>
<dbReference type="InterPro" id="IPR044527">
    <property type="entry name" value="NrtA/CpmA_ABC-bd_dom"/>
</dbReference>
<keyword evidence="9" id="KW-1185">Reference proteome</keyword>
<comment type="subcellular location">
    <subcellularLocation>
        <location evidence="1">Cell inner membrane</location>
    </subcellularLocation>
</comment>
<evidence type="ECO:0000256" key="4">
    <source>
        <dbReference type="ARBA" id="ARBA00022519"/>
    </source>
</evidence>